<dbReference type="Proteomes" id="UP001283341">
    <property type="component" value="Unassembled WGS sequence"/>
</dbReference>
<dbReference type="InterPro" id="IPR015421">
    <property type="entry name" value="PyrdxlP-dep_Trfase_major"/>
</dbReference>
<organism evidence="3 4">
    <name type="scientific">Apodospora peruviana</name>
    <dbReference type="NCBI Taxonomy" id="516989"/>
    <lineage>
        <taxon>Eukaryota</taxon>
        <taxon>Fungi</taxon>
        <taxon>Dikarya</taxon>
        <taxon>Ascomycota</taxon>
        <taxon>Pezizomycotina</taxon>
        <taxon>Sordariomycetes</taxon>
        <taxon>Sordariomycetidae</taxon>
        <taxon>Sordariales</taxon>
        <taxon>Lasiosphaeriaceae</taxon>
        <taxon>Apodospora</taxon>
    </lineage>
</organism>
<dbReference type="PANTHER" id="PTHR43092">
    <property type="entry name" value="L-CYSTEINE DESULFHYDRASE"/>
    <property type="match status" value="1"/>
</dbReference>
<dbReference type="EMBL" id="JAUEDM010000007">
    <property type="protein sequence ID" value="KAK3313616.1"/>
    <property type="molecule type" value="Genomic_DNA"/>
</dbReference>
<dbReference type="AlphaFoldDB" id="A0AAE0HVP4"/>
<keyword evidence="4" id="KW-1185">Reference proteome</keyword>
<comment type="caution">
    <text evidence="3">The sequence shown here is derived from an EMBL/GenBank/DDBJ whole genome shotgun (WGS) entry which is preliminary data.</text>
</comment>
<keyword evidence="3" id="KW-0032">Aminotransferase</keyword>
<keyword evidence="3" id="KW-0808">Transferase</keyword>
<gene>
    <name evidence="3" type="ORF">B0H66DRAFT_577566</name>
</gene>
<dbReference type="InterPro" id="IPR015424">
    <property type="entry name" value="PyrdxlP-dep_Trfase"/>
</dbReference>
<dbReference type="Gene3D" id="3.40.640.10">
    <property type="entry name" value="Type I PLP-dependent aspartate aminotransferase-like (Major domain)"/>
    <property type="match status" value="1"/>
</dbReference>
<dbReference type="GO" id="GO:0008483">
    <property type="term" value="F:transaminase activity"/>
    <property type="evidence" value="ECO:0007669"/>
    <property type="project" value="UniProtKB-KW"/>
</dbReference>
<evidence type="ECO:0000313" key="4">
    <source>
        <dbReference type="Proteomes" id="UP001283341"/>
    </source>
</evidence>
<reference evidence="3" key="2">
    <citation type="submission" date="2023-06" db="EMBL/GenBank/DDBJ databases">
        <authorList>
            <consortium name="Lawrence Berkeley National Laboratory"/>
            <person name="Haridas S."/>
            <person name="Hensen N."/>
            <person name="Bonometti L."/>
            <person name="Westerberg I."/>
            <person name="Brannstrom I.O."/>
            <person name="Guillou S."/>
            <person name="Cros-Aarteil S."/>
            <person name="Calhoun S."/>
            <person name="Kuo A."/>
            <person name="Mondo S."/>
            <person name="Pangilinan J."/>
            <person name="Riley R."/>
            <person name="Labutti K."/>
            <person name="Andreopoulos B."/>
            <person name="Lipzen A."/>
            <person name="Chen C."/>
            <person name="Yanf M."/>
            <person name="Daum C."/>
            <person name="Ng V."/>
            <person name="Clum A."/>
            <person name="Steindorff A."/>
            <person name="Ohm R."/>
            <person name="Martin F."/>
            <person name="Silar P."/>
            <person name="Natvig D."/>
            <person name="Lalanne C."/>
            <person name="Gautier V."/>
            <person name="Ament-Velasquez S.L."/>
            <person name="Kruys A."/>
            <person name="Hutchinson M.I."/>
            <person name="Powell A.J."/>
            <person name="Barry K."/>
            <person name="Miller A.N."/>
            <person name="Grigoriev I.V."/>
            <person name="Debuchy R."/>
            <person name="Gladieux P."/>
            <person name="Thoren M.H."/>
            <person name="Johannesson H."/>
        </authorList>
    </citation>
    <scope>NUCLEOTIDE SEQUENCE</scope>
    <source>
        <strain evidence="3">CBS 118394</strain>
    </source>
</reference>
<proteinExistence type="predicted"/>
<dbReference type="SUPFAM" id="SSF53383">
    <property type="entry name" value="PLP-dependent transferases"/>
    <property type="match status" value="1"/>
</dbReference>
<feature type="domain" description="Aminotransferase class V" evidence="2">
    <location>
        <begin position="53"/>
        <end position="229"/>
    </location>
</feature>
<accession>A0AAE0HVP4</accession>
<evidence type="ECO:0000256" key="1">
    <source>
        <dbReference type="ARBA" id="ARBA00022898"/>
    </source>
</evidence>
<dbReference type="Pfam" id="PF00266">
    <property type="entry name" value="Aminotran_5"/>
    <property type="match status" value="1"/>
</dbReference>
<keyword evidence="1" id="KW-0663">Pyridoxal phosphate</keyword>
<name>A0AAE0HVP4_9PEZI</name>
<evidence type="ECO:0000259" key="2">
    <source>
        <dbReference type="Pfam" id="PF00266"/>
    </source>
</evidence>
<sequence length="425" mass="48077">MRRLFNFAPGYTPLNHGSYGTFPRYVLEYREQRQRDFEARECIYNVFIYPRLLRESRALVAPLLGADTDEVVLMPNATTGVNTVLRNLVYEKDDVIVYPTSIYNSCLKTIQSLQESTPVRGHAIDVRYPIEDDELIQMFRDTVAALRKDQKRIRLAIFDTIVSGPGVRVPWEQLVAACHELGILSMIDGAHGIGHIDMRHTGTVKPDFLVTNCHKWLFVPRGCAVLYVPFARQHLITTCLPTSHGYLAPGALRDAKPPAQYFTDLFLDVATVDISPYTSVPAALKFRNEVCGGEEAIREYCFGLAMEGGDRAAEILGTEVLDNKSGSIRRCGFANVRLPIIVGMREDDGDITEADVVAVSRFIYITAAKDYNTYMQTFFYNRHFWTRFSATIYLEVADIEWGARTLLEICERVKKGEWKTADLSS</sequence>
<dbReference type="PANTHER" id="PTHR43092:SF2">
    <property type="entry name" value="HERCYNYLCYSTEINE SULFOXIDE LYASE"/>
    <property type="match status" value="1"/>
</dbReference>
<protein>
    <submittedName>
        <fullName evidence="3">Aminotransferase family protein-like protein</fullName>
    </submittedName>
</protein>
<dbReference type="InterPro" id="IPR000192">
    <property type="entry name" value="Aminotrans_V_dom"/>
</dbReference>
<evidence type="ECO:0000313" key="3">
    <source>
        <dbReference type="EMBL" id="KAK3313616.1"/>
    </source>
</evidence>
<reference evidence="3" key="1">
    <citation type="journal article" date="2023" name="Mol. Phylogenet. Evol.">
        <title>Genome-scale phylogeny and comparative genomics of the fungal order Sordariales.</title>
        <authorList>
            <person name="Hensen N."/>
            <person name="Bonometti L."/>
            <person name="Westerberg I."/>
            <person name="Brannstrom I.O."/>
            <person name="Guillou S."/>
            <person name="Cros-Aarteil S."/>
            <person name="Calhoun S."/>
            <person name="Haridas S."/>
            <person name="Kuo A."/>
            <person name="Mondo S."/>
            <person name="Pangilinan J."/>
            <person name="Riley R."/>
            <person name="LaButti K."/>
            <person name="Andreopoulos B."/>
            <person name="Lipzen A."/>
            <person name="Chen C."/>
            <person name="Yan M."/>
            <person name="Daum C."/>
            <person name="Ng V."/>
            <person name="Clum A."/>
            <person name="Steindorff A."/>
            <person name="Ohm R.A."/>
            <person name="Martin F."/>
            <person name="Silar P."/>
            <person name="Natvig D.O."/>
            <person name="Lalanne C."/>
            <person name="Gautier V."/>
            <person name="Ament-Velasquez S.L."/>
            <person name="Kruys A."/>
            <person name="Hutchinson M.I."/>
            <person name="Powell A.J."/>
            <person name="Barry K."/>
            <person name="Miller A.N."/>
            <person name="Grigoriev I.V."/>
            <person name="Debuchy R."/>
            <person name="Gladieux P."/>
            <person name="Hiltunen Thoren M."/>
            <person name="Johannesson H."/>
        </authorList>
    </citation>
    <scope>NUCLEOTIDE SEQUENCE</scope>
    <source>
        <strain evidence="3">CBS 118394</strain>
    </source>
</reference>